<evidence type="ECO:0000313" key="2">
    <source>
        <dbReference type="EMBL" id="TVU71855.1"/>
    </source>
</evidence>
<dbReference type="OrthoDB" id="6169270at2"/>
<dbReference type="RefSeq" id="WP_144726799.1">
    <property type="nucleotide sequence ID" value="NZ_CAWOWR010000087.1"/>
</dbReference>
<evidence type="ECO:0000313" key="3">
    <source>
        <dbReference type="Proteomes" id="UP000319941"/>
    </source>
</evidence>
<dbReference type="STRING" id="553385.GCA_000591415_02948"/>
<dbReference type="InterPro" id="IPR053196">
    <property type="entry name" value="Lipoprotein_YbaY-like"/>
</dbReference>
<dbReference type="Proteomes" id="UP000319941">
    <property type="component" value="Unassembled WGS sequence"/>
</dbReference>
<dbReference type="PANTHER" id="PTHR38013">
    <property type="entry name" value="GLYCOPROTEIN/POLYSACCHARIDE METABOLISM"/>
    <property type="match status" value="1"/>
</dbReference>
<sequence>MPHSDTQRLSRSVRNAAPTRAISIISARAVTLTALLAGALGLSGCMTGPDFTQLEARVVPQKTFSAPADAQLEVRLVDVSKADAPAGLIASTRYGGLRQGPFPVSLQYDRNAIEEGHRYALQADVRSEGQLYWINDTAVPVLGADSTSEREVEIPLVPLPRALGH</sequence>
<evidence type="ECO:0008006" key="4">
    <source>
        <dbReference type="Google" id="ProtNLM"/>
    </source>
</evidence>
<proteinExistence type="predicted"/>
<gene>
    <name evidence="2" type="ORF">FQP86_04795</name>
</gene>
<protein>
    <recommendedName>
        <fullName evidence="4">Lipoprotein</fullName>
    </recommendedName>
</protein>
<organism evidence="2 3">
    <name type="scientific">Cobetia crustatorum</name>
    <dbReference type="NCBI Taxonomy" id="553385"/>
    <lineage>
        <taxon>Bacteria</taxon>
        <taxon>Pseudomonadati</taxon>
        <taxon>Pseudomonadota</taxon>
        <taxon>Gammaproteobacteria</taxon>
        <taxon>Oceanospirillales</taxon>
        <taxon>Halomonadaceae</taxon>
        <taxon>Cobetia</taxon>
    </lineage>
</organism>
<keyword evidence="3" id="KW-1185">Reference proteome</keyword>
<keyword evidence="1" id="KW-0472">Membrane</keyword>
<reference evidence="2 3" key="1">
    <citation type="submission" date="2019-07" db="EMBL/GenBank/DDBJ databases">
        <title>Diversity of Bacteria from Kongsfjorden, Arctic.</title>
        <authorList>
            <person name="Yu Y."/>
        </authorList>
    </citation>
    <scope>NUCLEOTIDE SEQUENCE [LARGE SCALE GENOMIC DNA]</scope>
    <source>
        <strain evidence="2 3">SM1923</strain>
    </source>
</reference>
<accession>A0A558HRT7</accession>
<dbReference type="Pfam" id="PF09619">
    <property type="entry name" value="YscW"/>
    <property type="match status" value="1"/>
</dbReference>
<dbReference type="EMBL" id="VNFH01000003">
    <property type="protein sequence ID" value="TVU71855.1"/>
    <property type="molecule type" value="Genomic_DNA"/>
</dbReference>
<dbReference type="AlphaFoldDB" id="A0A558HRT7"/>
<name>A0A558HRT7_9GAMM</name>
<dbReference type="InterPro" id="IPR039366">
    <property type="entry name" value="Pilotin"/>
</dbReference>
<evidence type="ECO:0000256" key="1">
    <source>
        <dbReference type="SAM" id="Phobius"/>
    </source>
</evidence>
<feature type="transmembrane region" description="Helical" evidence="1">
    <location>
        <begin position="21"/>
        <end position="42"/>
    </location>
</feature>
<keyword evidence="1" id="KW-0812">Transmembrane</keyword>
<dbReference type="PANTHER" id="PTHR38013:SF1">
    <property type="entry name" value="GLYCOPROTEIN_POLYSACCHARIDE METABOLISM"/>
    <property type="match status" value="1"/>
</dbReference>
<keyword evidence="1" id="KW-1133">Transmembrane helix</keyword>
<comment type="caution">
    <text evidence="2">The sequence shown here is derived from an EMBL/GenBank/DDBJ whole genome shotgun (WGS) entry which is preliminary data.</text>
</comment>